<dbReference type="OrthoDB" id="9803237at2"/>
<reference evidence="10 11" key="1">
    <citation type="submission" date="2016-05" db="EMBL/GenBank/DDBJ databases">
        <title>Niabella ginsenosidivorans BS26 whole genome sequencing.</title>
        <authorList>
            <person name="Im W.T."/>
            <person name="Siddiqi M.Z."/>
        </authorList>
    </citation>
    <scope>NUCLEOTIDE SEQUENCE [LARGE SCALE GENOMIC DNA]</scope>
    <source>
        <strain evidence="10 11">BS26</strain>
    </source>
</reference>
<dbReference type="SUPFAM" id="SSF50249">
    <property type="entry name" value="Nucleic acid-binding proteins"/>
    <property type="match status" value="1"/>
</dbReference>
<dbReference type="Pfam" id="PF01336">
    <property type="entry name" value="tRNA_anti-codon"/>
    <property type="match status" value="1"/>
</dbReference>
<dbReference type="Proteomes" id="UP000077667">
    <property type="component" value="Chromosome"/>
</dbReference>
<dbReference type="InterPro" id="IPR011708">
    <property type="entry name" value="DNA_pol3_alpha_NTPase_dom"/>
</dbReference>
<dbReference type="Pfam" id="PF14579">
    <property type="entry name" value="HHH_6"/>
    <property type="match status" value="1"/>
</dbReference>
<dbReference type="InterPro" id="IPR029460">
    <property type="entry name" value="DNAPol_HHH"/>
</dbReference>
<organism evidence="10 11">
    <name type="scientific">Niabella ginsenosidivorans</name>
    <dbReference type="NCBI Taxonomy" id="1176587"/>
    <lineage>
        <taxon>Bacteria</taxon>
        <taxon>Pseudomonadati</taxon>
        <taxon>Bacteroidota</taxon>
        <taxon>Chitinophagia</taxon>
        <taxon>Chitinophagales</taxon>
        <taxon>Chitinophagaceae</taxon>
        <taxon>Niabella</taxon>
    </lineage>
</organism>
<dbReference type="Gene3D" id="3.20.20.140">
    <property type="entry name" value="Metal-dependent hydrolases"/>
    <property type="match status" value="1"/>
</dbReference>
<dbReference type="STRING" id="1176587.A8C56_14300"/>
<keyword evidence="5" id="KW-0548">Nucleotidyltransferase</keyword>
<comment type="catalytic activity">
    <reaction evidence="8">
        <text>DNA(n) + a 2'-deoxyribonucleoside 5'-triphosphate = DNA(n+1) + diphosphate</text>
        <dbReference type="Rhea" id="RHEA:22508"/>
        <dbReference type="Rhea" id="RHEA-COMP:17339"/>
        <dbReference type="Rhea" id="RHEA-COMP:17340"/>
        <dbReference type="ChEBI" id="CHEBI:33019"/>
        <dbReference type="ChEBI" id="CHEBI:61560"/>
        <dbReference type="ChEBI" id="CHEBI:173112"/>
        <dbReference type="EC" id="2.7.7.7"/>
    </reaction>
</comment>
<keyword evidence="4" id="KW-0808">Transferase</keyword>
<dbReference type="Gene3D" id="1.10.10.1600">
    <property type="entry name" value="Bacterial DNA polymerase III alpha subunit, thumb domain"/>
    <property type="match status" value="1"/>
</dbReference>
<dbReference type="GO" id="GO:0008408">
    <property type="term" value="F:3'-5' exonuclease activity"/>
    <property type="evidence" value="ECO:0007669"/>
    <property type="project" value="InterPro"/>
</dbReference>
<gene>
    <name evidence="10" type="ORF">A8C56_14300</name>
</gene>
<dbReference type="NCBIfam" id="TIGR00594">
    <property type="entry name" value="polc"/>
    <property type="match status" value="1"/>
</dbReference>
<evidence type="ECO:0000256" key="3">
    <source>
        <dbReference type="ARBA" id="ARBA00019114"/>
    </source>
</evidence>
<keyword evidence="11" id="KW-1185">Reference proteome</keyword>
<dbReference type="GO" id="GO:0006260">
    <property type="term" value="P:DNA replication"/>
    <property type="evidence" value="ECO:0007669"/>
    <property type="project" value="UniProtKB-KW"/>
</dbReference>
<sequence>MKFSHLHVHTQYSLLDGAAPISSLYKKAIADGMPALAISDHGNMFGVFQFVAEAYKHLDENGKPKVKPVVGCEFYIVENRHEKTFTKEKKDRRYHQILLAKNETGYKNLVKLTSLGFIEGLYGKYPRIDKELILQYHEGLIATTCCLGASVPQAILRKGETEGEQEFKWWLDLFGEDFYVELQRHGIGDQDKVNQVLLKWAAKYNVPIIASNDSHYVEQDDFNAHDILLCINTGEKQSTPAFRGDFADDDVNMKNMRFAFANDQFYFKNTEEMSKLFQDIPAAIDNTNAIVDKIELLDLKRNILLPNFPIPDDYKKYTEDEKTDKGIVSADSLNQWEYLRHLTYEGAQKKYGVITDEVKERLDFELFTIKTMGFAGYFLIVSDFIKAGRDNGVFIGPGRGSAAGSVVAYCIGITNIDPIKYDLLFERFLNPDRKSMPDIDTDFDDEGRQKVIDYVVQKYGKNQVAQIITYGTMAAKMSIKDVARVMDLPLAESNALAKLVPEKPGISLKRVLHAPIQPKAGEKSLIEKEGLGADDIENVKKIREIYNGSDLQSKVLHEAEILEGSVRNTGIHAAGIIIAPKDLTELLPVSTAKDSDLWVTQIEGSVIEEAGVIKMDFLGLKTLTIIKDALKLIKQNHGIDIDIDSIPLDDEKTYELYQKGETNATFQFESAGMQKYLRELKPDRFGDLIAMNALYRPGPMAYIPQYVDRKHGREEVTYDLPEMEEYLKDTYGITVYQEQVMLLSQKLAGFSKGDADVLRKAMGKKQKAVLDKMKKQFVEGAAKKGHPAEILEKIWTDWEAFAQYAFNKSHSTCYAFVAYQTAYLKAHYPSEYMAGVLNNAGSLEKITFFMEECKRMGLPVLGPDINESQKGFAVNKKGEIRFGLGGLKGVGEAAVESLIKEREENGNYTSIFDMIKRVNQRTVNKKTLESLAYAGAFDCFKDLHRAQYFYVPQGDTTNGLEKIIKYGQICSAQAQTSTNTLFGDLAEVMEVQVPKIPDCAPWPLVVQLDYEKQVTGIFISGHPLDDYRFEMEHYGISKIAFLNDYRNGEKEKISSAVSFKIMGLVSDAQHRISRSGNKFGSFIIEDYSGKLDLVLFSEDYMKYAPMLQLGATVYITGYFKQRFNGEYDFKIASLCLAESVIKNQTKKLTIELPVEEITKETVQFIQTNIKTHKGPSMLKLSIKDKTEDIQVDLMTQGKGFEMNTELIEYLSKQINWNVAVELN</sequence>
<evidence type="ECO:0000256" key="1">
    <source>
        <dbReference type="ARBA" id="ARBA00004496"/>
    </source>
</evidence>
<evidence type="ECO:0000256" key="5">
    <source>
        <dbReference type="ARBA" id="ARBA00022695"/>
    </source>
</evidence>
<dbReference type="InterPro" id="IPR004013">
    <property type="entry name" value="PHP_dom"/>
</dbReference>
<keyword evidence="6" id="KW-0235">DNA replication</keyword>
<dbReference type="PANTHER" id="PTHR32294">
    <property type="entry name" value="DNA POLYMERASE III SUBUNIT ALPHA"/>
    <property type="match status" value="1"/>
</dbReference>
<dbReference type="GO" id="GO:0003887">
    <property type="term" value="F:DNA-directed DNA polymerase activity"/>
    <property type="evidence" value="ECO:0007669"/>
    <property type="project" value="UniProtKB-KW"/>
</dbReference>
<dbReference type="EC" id="2.7.7.7" evidence="2"/>
<evidence type="ECO:0000313" key="10">
    <source>
        <dbReference type="EMBL" id="ANH81985.1"/>
    </source>
</evidence>
<evidence type="ECO:0000256" key="4">
    <source>
        <dbReference type="ARBA" id="ARBA00022679"/>
    </source>
</evidence>
<dbReference type="InterPro" id="IPR040982">
    <property type="entry name" value="DNA_pol3_finger"/>
</dbReference>
<evidence type="ECO:0000256" key="2">
    <source>
        <dbReference type="ARBA" id="ARBA00012417"/>
    </source>
</evidence>
<evidence type="ECO:0000256" key="6">
    <source>
        <dbReference type="ARBA" id="ARBA00022705"/>
    </source>
</evidence>
<dbReference type="GO" id="GO:0003676">
    <property type="term" value="F:nucleic acid binding"/>
    <property type="evidence" value="ECO:0007669"/>
    <property type="project" value="InterPro"/>
</dbReference>
<feature type="domain" description="Polymerase/histidinol phosphatase N-terminal" evidence="9">
    <location>
        <begin position="4"/>
        <end position="78"/>
    </location>
</feature>
<dbReference type="InterPro" id="IPR004365">
    <property type="entry name" value="NA-bd_OB_tRNA"/>
</dbReference>
<dbReference type="Pfam" id="PF02811">
    <property type="entry name" value="PHP"/>
    <property type="match status" value="1"/>
</dbReference>
<name>A0A1A9I3U2_9BACT</name>
<dbReference type="InterPro" id="IPR016195">
    <property type="entry name" value="Pol/histidinol_Pase-like"/>
</dbReference>
<dbReference type="PANTHER" id="PTHR32294:SF0">
    <property type="entry name" value="DNA POLYMERASE III SUBUNIT ALPHA"/>
    <property type="match status" value="1"/>
</dbReference>
<protein>
    <recommendedName>
        <fullName evidence="3">DNA polymerase III subunit alpha</fullName>
        <ecNumber evidence="2">2.7.7.7</ecNumber>
    </recommendedName>
</protein>
<dbReference type="CDD" id="cd12113">
    <property type="entry name" value="PHP_PolIIIA_DnaE3"/>
    <property type="match status" value="1"/>
</dbReference>
<dbReference type="InterPro" id="IPR041931">
    <property type="entry name" value="DNA_pol3_alpha_thumb_dom"/>
</dbReference>
<evidence type="ECO:0000256" key="8">
    <source>
        <dbReference type="ARBA" id="ARBA00049244"/>
    </source>
</evidence>
<comment type="subcellular location">
    <subcellularLocation>
        <location evidence="1">Cytoplasm</location>
    </subcellularLocation>
</comment>
<dbReference type="GO" id="GO:0005737">
    <property type="term" value="C:cytoplasm"/>
    <property type="evidence" value="ECO:0007669"/>
    <property type="project" value="UniProtKB-SubCell"/>
</dbReference>
<dbReference type="InterPro" id="IPR004805">
    <property type="entry name" value="DnaE2/DnaE/PolC"/>
</dbReference>
<dbReference type="SMART" id="SM00481">
    <property type="entry name" value="POLIIIAc"/>
    <property type="match status" value="1"/>
</dbReference>
<dbReference type="CDD" id="cd04485">
    <property type="entry name" value="DnaE_OBF"/>
    <property type="match status" value="1"/>
</dbReference>
<dbReference type="AlphaFoldDB" id="A0A1A9I3U2"/>
<dbReference type="NCBIfam" id="NF004226">
    <property type="entry name" value="PRK05673.1"/>
    <property type="match status" value="1"/>
</dbReference>
<dbReference type="EMBL" id="CP015772">
    <property type="protein sequence ID" value="ANH81985.1"/>
    <property type="molecule type" value="Genomic_DNA"/>
</dbReference>
<dbReference type="SUPFAM" id="SSF89550">
    <property type="entry name" value="PHP domain-like"/>
    <property type="match status" value="1"/>
</dbReference>
<dbReference type="Gene3D" id="1.10.150.870">
    <property type="match status" value="1"/>
</dbReference>
<dbReference type="RefSeq" id="WP_067757327.1">
    <property type="nucleotide sequence ID" value="NZ_CP015772.1"/>
</dbReference>
<dbReference type="Pfam" id="PF17657">
    <property type="entry name" value="DNA_pol3_finger"/>
    <property type="match status" value="1"/>
</dbReference>
<accession>A0A1A9I3U2</accession>
<dbReference type="Pfam" id="PF07733">
    <property type="entry name" value="DNA_pol3_alpha"/>
    <property type="match status" value="1"/>
</dbReference>
<evidence type="ECO:0000313" key="11">
    <source>
        <dbReference type="Proteomes" id="UP000077667"/>
    </source>
</evidence>
<keyword evidence="7" id="KW-0239">DNA-directed DNA polymerase</keyword>
<dbReference type="InterPro" id="IPR012340">
    <property type="entry name" value="NA-bd_OB-fold"/>
</dbReference>
<evidence type="ECO:0000259" key="9">
    <source>
        <dbReference type="SMART" id="SM00481"/>
    </source>
</evidence>
<evidence type="ECO:0000256" key="7">
    <source>
        <dbReference type="ARBA" id="ARBA00022932"/>
    </source>
</evidence>
<dbReference type="InterPro" id="IPR003141">
    <property type="entry name" value="Pol/His_phosphatase_N"/>
</dbReference>
<dbReference type="KEGG" id="nia:A8C56_14300"/>
<proteinExistence type="predicted"/>